<dbReference type="InterPro" id="IPR019734">
    <property type="entry name" value="TPR_rpt"/>
</dbReference>
<dbReference type="InterPro" id="IPR050505">
    <property type="entry name" value="WDR55/POC1"/>
</dbReference>
<accession>A0A0C1R2P0</accession>
<feature type="repeat" description="WD" evidence="3">
    <location>
        <begin position="1132"/>
        <end position="1173"/>
    </location>
</feature>
<dbReference type="Gene3D" id="1.25.40.10">
    <property type="entry name" value="Tetratricopeptide repeat domain"/>
    <property type="match status" value="1"/>
</dbReference>
<dbReference type="SMART" id="SM00028">
    <property type="entry name" value="TPR"/>
    <property type="match status" value="3"/>
</dbReference>
<protein>
    <submittedName>
        <fullName evidence="8">Uncharacterized protein</fullName>
    </submittedName>
</protein>
<dbReference type="Pfam" id="PF00400">
    <property type="entry name" value="WD40"/>
    <property type="match status" value="10"/>
</dbReference>
<dbReference type="Pfam" id="PF20703">
    <property type="entry name" value="nSTAND1"/>
    <property type="match status" value="1"/>
</dbReference>
<keyword evidence="9" id="KW-1185">Reference proteome</keyword>
<dbReference type="InterPro" id="IPR001680">
    <property type="entry name" value="WD40_rpt"/>
</dbReference>
<dbReference type="SUPFAM" id="SSF48452">
    <property type="entry name" value="TPR-like"/>
    <property type="match status" value="1"/>
</dbReference>
<dbReference type="Proteomes" id="UP000029738">
    <property type="component" value="Unassembled WGS sequence"/>
</dbReference>
<dbReference type="InterPro" id="IPR015943">
    <property type="entry name" value="WD40/YVTN_repeat-like_dom_sf"/>
</dbReference>
<feature type="domain" description="EML-like second beta-propeller" evidence="6">
    <location>
        <begin position="1423"/>
        <end position="1581"/>
    </location>
</feature>
<dbReference type="PROSITE" id="PS00678">
    <property type="entry name" value="WD_REPEATS_1"/>
    <property type="match status" value="12"/>
</dbReference>
<evidence type="ECO:0000256" key="4">
    <source>
        <dbReference type="SAM" id="Coils"/>
    </source>
</evidence>
<dbReference type="InterPro" id="IPR020472">
    <property type="entry name" value="WD40_PAC1"/>
</dbReference>
<feature type="repeat" description="WD" evidence="3">
    <location>
        <begin position="1173"/>
        <end position="1207"/>
    </location>
</feature>
<evidence type="ECO:0000256" key="1">
    <source>
        <dbReference type="ARBA" id="ARBA00022574"/>
    </source>
</evidence>
<dbReference type="InterPro" id="IPR055442">
    <property type="entry name" value="Beta-prop_EML-like_2nd"/>
</dbReference>
<evidence type="ECO:0000259" key="5">
    <source>
        <dbReference type="Pfam" id="PF20703"/>
    </source>
</evidence>
<evidence type="ECO:0000313" key="9">
    <source>
        <dbReference type="Proteomes" id="UP000029738"/>
    </source>
</evidence>
<evidence type="ECO:0000313" key="7">
    <source>
        <dbReference type="EMBL" id="KAF3885987.1"/>
    </source>
</evidence>
<feature type="domain" description="Novel STAND NTPase 1" evidence="5">
    <location>
        <begin position="501"/>
        <end position="879"/>
    </location>
</feature>
<dbReference type="Pfam" id="PF23414">
    <property type="entry name" value="Beta-prop_EML_2"/>
    <property type="match status" value="1"/>
</dbReference>
<dbReference type="PROSITE" id="PS50294">
    <property type="entry name" value="WD_REPEATS_REGION"/>
    <property type="match status" value="13"/>
</dbReference>
<dbReference type="EMBL" id="JHEG04000001">
    <property type="protein sequence ID" value="KAF3885987.1"/>
    <property type="molecule type" value="Genomic_DNA"/>
</dbReference>
<keyword evidence="1 3" id="KW-0853">WD repeat</keyword>
<dbReference type="CDD" id="cd00200">
    <property type="entry name" value="WD40"/>
    <property type="match status" value="2"/>
</dbReference>
<feature type="repeat" description="WD" evidence="3">
    <location>
        <begin position="1091"/>
        <end position="1132"/>
    </location>
</feature>
<dbReference type="SUPFAM" id="SSF50978">
    <property type="entry name" value="WD40 repeat-like"/>
    <property type="match status" value="2"/>
</dbReference>
<reference evidence="8" key="1">
    <citation type="journal article" date="2015" name="Genome Announc.">
        <title>Draft Genome Sequence of Tolypothrix boutellei Strain VB521301.</title>
        <authorList>
            <person name="Chandrababunaidu M.M."/>
            <person name="Singh D."/>
            <person name="Sen D."/>
            <person name="Bhan S."/>
            <person name="Das S."/>
            <person name="Gupta A."/>
            <person name="Adhikary S.P."/>
            <person name="Tripathy S."/>
        </authorList>
    </citation>
    <scope>NUCLEOTIDE SEQUENCE</scope>
    <source>
        <strain evidence="8">VB521301</strain>
    </source>
</reference>
<dbReference type="STRING" id="1479485.DA73_0215575"/>
<feature type="repeat" description="WD" evidence="3">
    <location>
        <begin position="1457"/>
        <end position="1498"/>
    </location>
</feature>
<feature type="repeat" description="WD" evidence="3">
    <location>
        <begin position="1009"/>
        <end position="1050"/>
    </location>
</feature>
<dbReference type="InterPro" id="IPR049052">
    <property type="entry name" value="nSTAND1"/>
</dbReference>
<keyword evidence="2" id="KW-0677">Repeat</keyword>
<evidence type="ECO:0000259" key="6">
    <source>
        <dbReference type="Pfam" id="PF23414"/>
    </source>
</evidence>
<evidence type="ECO:0000256" key="2">
    <source>
        <dbReference type="ARBA" id="ARBA00022737"/>
    </source>
</evidence>
<dbReference type="EMBL" id="JHEG02000048">
    <property type="protein sequence ID" value="KIE10073.1"/>
    <property type="molecule type" value="Genomic_DNA"/>
</dbReference>
<comment type="caution">
    <text evidence="8">The sequence shown here is derived from an EMBL/GenBank/DDBJ whole genome shotgun (WGS) entry which is preliminary data.</text>
</comment>
<feature type="repeat" description="WD" evidence="3">
    <location>
        <begin position="1294"/>
        <end position="1328"/>
    </location>
</feature>
<evidence type="ECO:0000313" key="8">
    <source>
        <dbReference type="EMBL" id="KIE10073.1"/>
    </source>
</evidence>
<feature type="repeat" description="WD" evidence="3">
    <location>
        <begin position="1214"/>
        <end position="1247"/>
    </location>
</feature>
<sequence>MSDLHRLDSNAWEENAIDVSADNESALEELAWGIDASVGRFKLFLARCNYARLRVRLIERLQELTNVEIRILELQESEKTLYARIHKEFGQEQPDVLMVLGLESVTDLEDLLSATNQVREEFRKSFHFPLVLWIDDEVFNKLIRVAPDFESWAISTEFAIATEELVDFLKKTSEQFFEGNLTLNLEARREIKLACHILQNRQQVLDLELRASLESLLGEAEYTDGKIALALKHYQKGLELWQQNHQLNKQVKLLIDIAFCYFVKTPRYREKNHPDLQATRHYIQQCFKIFEQIDNIDLSASSILKFGDMLRDLQNWHQLQTLAQKALQHHQAQDKPIELARDYGFLAEVALAQEAWEDARELAKKALEALLTFKKRSQEISGVVYKLDKSRYLLILAKAQQHLERTEKAIGNLEEARKIGDPEENPCLYLDILSHLQQVYFKQQEYLKAFEIKLERQSIEQQYGFRSFIGAGRIQPQRQAELALRQVETQETVALEIVASGRLLDVRRLTERIGRNDCKLIAIHGESGVGKSSLVNGGLLPALKQKAIGIQDTLPVLMRVYTSWVAELGRLLTEALEKKGIQLTTSLDSTAAILAQIRRLESCNLRTVLIFDQFEEFFFVYHGVAERRQFFEFLGECFQILPVKVILSLREDYLHYLLECNRLPCMAIIGNDILSKNVLYPLGNFLPADATAIIEQLTDRSNFHLEPALIEELVKDLADKLGEVRPIELQVVGAQLQTENITTLVQYRDRGPKNELVKRYLAQVVSDCGAENKETAELVLYLMTDEKGTRPLKTRAEVERDLQVLVTDFTAEASKLDLVLKIFVDSGLVVLLPELPDDRYQLVHDYLAALIRQQQEPRLKELIAELEKERKQRHKAEDQRKQAEVALARVEQHRQSLEAKVQQVRKDLADSEAERDKVKQEVQEAQIKLKEAEAAREEALIGTELELAGLRALRKFEFSQIDALLTAMEAGKQLKARVQDGRSFEKYPALSPLLALQQILDNIQEKNRLQGHQDEVRSVSFSPDGQTLASASSDRTARLWNLQGSQLIEFQGHEGHINTVCFSPDGQYLATASNDRTARLWNLQGSQLAEFKGHERCVNSVCFSPDGQTLATASDDNTARLWDLQGNQLVKFKGHQHKVNSVCFSPDGQILATASNDCTALLWNLQGKPLLKLEGHQRHINSICFSRDGQTLATASDDRTARLWDLQGNCLVEFKGHQGKVRSVSFSPDGQTLATGSSDGTARLWNLHGYQVQKFRGNDGWVWSVSFSPDGQTLATASADVRLWNVQGKQQVEFRGHRGDVNSISFHINGQYLATGSGDGTAKLWNLQGKQLKEFRGHKDRVRGVSFSPDGQYLATSSFDGTAKLWDLQRLQLVEFKGHQHRVNSVSFSPNGQYLVTASVDGTARVWNLLGKQLVELENRGIVWSVSCSPNGQHLATASENGIVRLWNLQGKQLGEFQAHHRRINCVNFSLNGQQLATASSDGNARLWDLQGNQLAEFKGHQGWVSSVCFSPDGQTLATGSSDGTARIWDLQGNQLAEFKGHQRRVTCVSFSPNGQYLATASDDGTAKLWRVENLEQLLARGSDWLRDYSIANQSINK</sequence>
<reference evidence="7" key="2">
    <citation type="submission" date="2019-11" db="EMBL/GenBank/DDBJ databases">
        <title>Improved Assembly of Tolypothrix boutellei genome.</title>
        <authorList>
            <person name="Sarangi A.N."/>
            <person name="Mukherjee M."/>
            <person name="Ghosh S."/>
            <person name="Singh D."/>
            <person name="Das A."/>
            <person name="Kant S."/>
            <person name="Prusty A."/>
            <person name="Tripathy S."/>
        </authorList>
    </citation>
    <scope>NUCLEOTIDE SEQUENCE</scope>
    <source>
        <strain evidence="7">VB521301</strain>
    </source>
</reference>
<dbReference type="SUPFAM" id="SSF52540">
    <property type="entry name" value="P-loop containing nucleoside triphosphate hydrolases"/>
    <property type="match status" value="1"/>
</dbReference>
<feature type="coiled-coil region" evidence="4">
    <location>
        <begin position="859"/>
        <end position="942"/>
    </location>
</feature>
<feature type="repeat" description="WD" evidence="3">
    <location>
        <begin position="1376"/>
        <end position="1409"/>
    </location>
</feature>
<dbReference type="InterPro" id="IPR019775">
    <property type="entry name" value="WD40_repeat_CS"/>
</dbReference>
<dbReference type="InterPro" id="IPR027417">
    <property type="entry name" value="P-loop_NTPase"/>
</dbReference>
<dbReference type="OrthoDB" id="433942at2"/>
<dbReference type="RefSeq" id="WP_038075166.1">
    <property type="nucleotide sequence ID" value="NZ_JHEG04000001.1"/>
</dbReference>
<dbReference type="PROSITE" id="PS50082">
    <property type="entry name" value="WD_REPEATS_2"/>
    <property type="match status" value="13"/>
</dbReference>
<dbReference type="Gene3D" id="2.130.10.10">
    <property type="entry name" value="YVTN repeat-like/Quinoprotein amine dehydrogenase"/>
    <property type="match status" value="5"/>
</dbReference>
<gene>
    <name evidence="8" type="ORF">DA73_0215575</name>
    <name evidence="7" type="ORF">DA73_0400011275</name>
</gene>
<feature type="repeat" description="WD" evidence="3">
    <location>
        <begin position="1498"/>
        <end position="1539"/>
    </location>
</feature>
<dbReference type="PRINTS" id="PR00320">
    <property type="entry name" value="GPROTEINBRPT"/>
</dbReference>
<feature type="repeat" description="WD" evidence="3">
    <location>
        <begin position="1539"/>
        <end position="1580"/>
    </location>
</feature>
<dbReference type="PANTHER" id="PTHR44019">
    <property type="entry name" value="WD REPEAT-CONTAINING PROTEIN 55"/>
    <property type="match status" value="1"/>
</dbReference>
<proteinExistence type="predicted"/>
<evidence type="ECO:0000256" key="3">
    <source>
        <dbReference type="PROSITE-ProRule" id="PRU00221"/>
    </source>
</evidence>
<organism evidence="8">
    <name type="scientific">Tolypothrix bouteillei VB521301</name>
    <dbReference type="NCBI Taxonomy" id="1479485"/>
    <lineage>
        <taxon>Bacteria</taxon>
        <taxon>Bacillati</taxon>
        <taxon>Cyanobacteriota</taxon>
        <taxon>Cyanophyceae</taxon>
        <taxon>Nostocales</taxon>
        <taxon>Tolypothrichaceae</taxon>
        <taxon>Tolypothrix</taxon>
    </lineage>
</organism>
<dbReference type="PANTHER" id="PTHR44019:SF8">
    <property type="entry name" value="POC1 CENTRIOLAR PROTEIN HOMOLOG"/>
    <property type="match status" value="1"/>
</dbReference>
<keyword evidence="4" id="KW-0175">Coiled coil</keyword>
<dbReference type="SMART" id="SM00320">
    <property type="entry name" value="WD40"/>
    <property type="match status" value="14"/>
</dbReference>
<feature type="repeat" description="WD" evidence="3">
    <location>
        <begin position="1335"/>
        <end position="1376"/>
    </location>
</feature>
<feature type="repeat" description="WD" evidence="3">
    <location>
        <begin position="1416"/>
        <end position="1450"/>
    </location>
</feature>
<feature type="repeat" description="WD" evidence="3">
    <location>
        <begin position="1050"/>
        <end position="1091"/>
    </location>
</feature>
<dbReference type="InterPro" id="IPR036322">
    <property type="entry name" value="WD40_repeat_dom_sf"/>
</dbReference>
<dbReference type="InterPro" id="IPR011990">
    <property type="entry name" value="TPR-like_helical_dom_sf"/>
</dbReference>
<name>A0A0C1R2P0_9CYAN</name>